<comment type="caution">
    <text evidence="1">The sequence shown here is derived from an EMBL/GenBank/DDBJ whole genome shotgun (WGS) entry which is preliminary data.</text>
</comment>
<dbReference type="AlphaFoldDB" id="A0A016UAX4"/>
<dbReference type="EMBL" id="JARK01001384">
    <property type="protein sequence ID" value="EYC12061.1"/>
    <property type="molecule type" value="Genomic_DNA"/>
</dbReference>
<evidence type="ECO:0000313" key="1">
    <source>
        <dbReference type="EMBL" id="EYC12061.1"/>
    </source>
</evidence>
<keyword evidence="2" id="KW-1185">Reference proteome</keyword>
<organism evidence="1 2">
    <name type="scientific">Ancylostoma ceylanicum</name>
    <dbReference type="NCBI Taxonomy" id="53326"/>
    <lineage>
        <taxon>Eukaryota</taxon>
        <taxon>Metazoa</taxon>
        <taxon>Ecdysozoa</taxon>
        <taxon>Nematoda</taxon>
        <taxon>Chromadorea</taxon>
        <taxon>Rhabditida</taxon>
        <taxon>Rhabditina</taxon>
        <taxon>Rhabditomorpha</taxon>
        <taxon>Strongyloidea</taxon>
        <taxon>Ancylostomatidae</taxon>
        <taxon>Ancylostomatinae</taxon>
        <taxon>Ancylostoma</taxon>
    </lineage>
</organism>
<proteinExistence type="predicted"/>
<dbReference type="Proteomes" id="UP000024635">
    <property type="component" value="Unassembled WGS sequence"/>
</dbReference>
<gene>
    <name evidence="1" type="primary">Acey_s0048.g1590</name>
    <name evidence="1" type="ORF">Y032_0048g1590</name>
</gene>
<protein>
    <submittedName>
        <fullName evidence="1">Uncharacterized protein</fullName>
    </submittedName>
</protein>
<name>A0A016UAX4_9BILA</name>
<evidence type="ECO:0000313" key="2">
    <source>
        <dbReference type="Proteomes" id="UP000024635"/>
    </source>
</evidence>
<reference evidence="2" key="1">
    <citation type="journal article" date="2015" name="Nat. Genet.">
        <title>The genome and transcriptome of the zoonotic hookworm Ancylostoma ceylanicum identify infection-specific gene families.</title>
        <authorList>
            <person name="Schwarz E.M."/>
            <person name="Hu Y."/>
            <person name="Antoshechkin I."/>
            <person name="Miller M.M."/>
            <person name="Sternberg P.W."/>
            <person name="Aroian R.V."/>
        </authorList>
    </citation>
    <scope>NUCLEOTIDE SEQUENCE</scope>
    <source>
        <strain evidence="2">HY135</strain>
    </source>
</reference>
<accession>A0A016UAX4</accession>
<sequence>MIVRLQPCTQRANALLPSLLHDSAPAAFPPRTPYEAPFAFSPFYEAQLARRQAALGPGPSSTARPIYSVKAWKRRTYQKRQMHSESEYVQPNLFVYKPPIST</sequence>